<evidence type="ECO:0000256" key="6">
    <source>
        <dbReference type="ARBA" id="ARBA00022989"/>
    </source>
</evidence>
<dbReference type="Pfam" id="PF03814">
    <property type="entry name" value="KdpA"/>
    <property type="match status" value="1"/>
</dbReference>
<keyword evidence="3 9" id="KW-0633">Potassium transport</keyword>
<feature type="transmembrane region" description="Helical" evidence="9">
    <location>
        <begin position="254"/>
        <end position="275"/>
    </location>
</feature>
<evidence type="ECO:0000313" key="10">
    <source>
        <dbReference type="EMBL" id="MBU3065220.1"/>
    </source>
</evidence>
<comment type="subcellular location">
    <subcellularLocation>
        <location evidence="9">Cell membrane</location>
        <topology evidence="9">Multi-pass membrane protein</topology>
    </subcellularLocation>
</comment>
<dbReference type="PIRSF" id="PIRSF001294">
    <property type="entry name" value="K_ATPaseA"/>
    <property type="match status" value="1"/>
</dbReference>
<keyword evidence="4 9" id="KW-0812">Transmembrane</keyword>
<feature type="transmembrane region" description="Helical" evidence="9">
    <location>
        <begin position="524"/>
        <end position="546"/>
    </location>
</feature>
<comment type="similarity">
    <text evidence="9">Belongs to the KdpA family.</text>
</comment>
<dbReference type="PANTHER" id="PTHR30607:SF2">
    <property type="entry name" value="POTASSIUM-TRANSPORTING ATPASE POTASSIUM-BINDING SUBUNIT"/>
    <property type="match status" value="1"/>
</dbReference>
<comment type="function">
    <text evidence="9">Part of the high-affinity ATP-driven potassium transport (or Kdp) system, which catalyzes the hydrolysis of ATP coupled with the electrogenic transport of potassium into the cytoplasm. This subunit binds the extracellular potassium ions and delivers the ions to the membrane domain of KdpB through an intramembrane tunnel.</text>
</comment>
<keyword evidence="6 9" id="KW-1133">Transmembrane helix</keyword>
<reference evidence="10 11" key="1">
    <citation type="submission" date="2021-06" db="EMBL/GenBank/DDBJ databases">
        <title>Actinomycetes sequencing.</title>
        <authorList>
            <person name="Shan Q."/>
        </authorList>
    </citation>
    <scope>NUCLEOTIDE SEQUENCE [LARGE SCALE GENOMIC DNA]</scope>
    <source>
        <strain evidence="10 11">NEAU-G5</strain>
    </source>
</reference>
<dbReference type="HAMAP" id="MF_00275">
    <property type="entry name" value="KdpA"/>
    <property type="match status" value="1"/>
</dbReference>
<evidence type="ECO:0000256" key="1">
    <source>
        <dbReference type="ARBA" id="ARBA00022448"/>
    </source>
</evidence>
<feature type="transmembrane region" description="Helical" evidence="9">
    <location>
        <begin position="414"/>
        <end position="436"/>
    </location>
</feature>
<keyword evidence="11" id="KW-1185">Reference proteome</keyword>
<dbReference type="Proteomes" id="UP000733379">
    <property type="component" value="Unassembled WGS sequence"/>
</dbReference>
<feature type="transmembrane region" description="Helical" evidence="9">
    <location>
        <begin position="482"/>
        <end position="503"/>
    </location>
</feature>
<dbReference type="NCBIfam" id="TIGR00680">
    <property type="entry name" value="kdpA"/>
    <property type="match status" value="1"/>
</dbReference>
<evidence type="ECO:0000256" key="2">
    <source>
        <dbReference type="ARBA" id="ARBA00022475"/>
    </source>
</evidence>
<comment type="caution">
    <text evidence="10">The sequence shown here is derived from an EMBL/GenBank/DDBJ whole genome shotgun (WGS) entry which is preliminary data.</text>
</comment>
<feature type="transmembrane region" description="Helical" evidence="9">
    <location>
        <begin position="65"/>
        <end position="90"/>
    </location>
</feature>
<protein>
    <recommendedName>
        <fullName evidence="9">Potassium-transporting ATPase potassium-binding subunit</fullName>
    </recommendedName>
    <alternativeName>
        <fullName evidence="9">ATP phosphohydrolase [potassium-transporting] A chain</fullName>
    </alternativeName>
    <alternativeName>
        <fullName evidence="9">Potassium-binding and translocating subunit A</fullName>
    </alternativeName>
    <alternativeName>
        <fullName evidence="9">Potassium-translocating ATPase A chain</fullName>
    </alternativeName>
</protein>
<evidence type="ECO:0000256" key="3">
    <source>
        <dbReference type="ARBA" id="ARBA00022538"/>
    </source>
</evidence>
<evidence type="ECO:0000256" key="4">
    <source>
        <dbReference type="ARBA" id="ARBA00022692"/>
    </source>
</evidence>
<evidence type="ECO:0000313" key="11">
    <source>
        <dbReference type="Proteomes" id="UP000733379"/>
    </source>
</evidence>
<feature type="transmembrane region" description="Helical" evidence="9">
    <location>
        <begin position="282"/>
        <end position="302"/>
    </location>
</feature>
<feature type="transmembrane region" description="Helical" evidence="9">
    <location>
        <begin position="175"/>
        <end position="197"/>
    </location>
</feature>
<feature type="transmembrane region" description="Helical" evidence="9">
    <location>
        <begin position="374"/>
        <end position="394"/>
    </location>
</feature>
<evidence type="ECO:0000256" key="8">
    <source>
        <dbReference type="ARBA" id="ARBA00023136"/>
    </source>
</evidence>
<evidence type="ECO:0000256" key="7">
    <source>
        <dbReference type="ARBA" id="ARBA00023065"/>
    </source>
</evidence>
<keyword evidence="8 9" id="KW-0472">Membrane</keyword>
<dbReference type="RefSeq" id="WP_215921181.1">
    <property type="nucleotide sequence ID" value="NZ_JAHKNI010000010.1"/>
</dbReference>
<feature type="transmembrane region" description="Helical" evidence="9">
    <location>
        <begin position="129"/>
        <end position="154"/>
    </location>
</feature>
<name>A0ABS6B625_9NOCA</name>
<evidence type="ECO:0000256" key="9">
    <source>
        <dbReference type="HAMAP-Rule" id="MF_00275"/>
    </source>
</evidence>
<organism evidence="10 11">
    <name type="scientific">Nocardia albiluteola</name>
    <dbReference type="NCBI Taxonomy" id="2842303"/>
    <lineage>
        <taxon>Bacteria</taxon>
        <taxon>Bacillati</taxon>
        <taxon>Actinomycetota</taxon>
        <taxon>Actinomycetes</taxon>
        <taxon>Mycobacteriales</taxon>
        <taxon>Nocardiaceae</taxon>
        <taxon>Nocardia</taxon>
    </lineage>
</organism>
<keyword evidence="2 9" id="KW-1003">Cell membrane</keyword>
<comment type="subunit">
    <text evidence="9">The system is composed of three essential subunits: KdpA, KdpB and KdpC.</text>
</comment>
<dbReference type="EMBL" id="JAHKNI010000010">
    <property type="protein sequence ID" value="MBU3065220.1"/>
    <property type="molecule type" value="Genomic_DNA"/>
</dbReference>
<feature type="transmembrane region" description="Helical" evidence="9">
    <location>
        <begin position="12"/>
        <end position="33"/>
    </location>
</feature>
<accession>A0ABS6B625</accession>
<keyword evidence="5 9" id="KW-0630">Potassium</keyword>
<keyword evidence="7 9" id="KW-0406">Ion transport</keyword>
<sequence length="555" mass="57920">MAEPQWETAAWLQVTAVIIIIAAVHVPLGDYMARVFTSSRDLRAERAIYRLVGVEPRDEQNWKKYLGSLLAFSGISVLSLYALLLIQQYLPAPWGRPGMTPALAFDTAVSFVTNTSWQNYSPEQIMGHFGLMAGLGVQAFASAAVGICAAMALIRGLSRHRTDEVGNFWVDLIRGIVRILLPIAAILSLVFLLAGVVQGASPVEVHTITGGSQTILRAPAASWEPIKLMSGDGGGAFNVNSAHPFENPTPWTNVLEMVAMLLIPASLVRTFGVMVGDKRQSWALLAVVGFLFALGLGLMMGAEAHVGQTVVQAAGAAAEGTETRFGVPGSAVFGQVATATADGAANSAYDSFTSFGGAVLMGNMMLGEVAPGGAGSGLYALLLMALLAMFLGGLMVGKTPEYLQKRVGARETKLVGLFILTGPAVILTGTAIAMTLPGERAAMANTGAHGLSEALYAFTSSVAGNGSAFAGLSGNTTWWNTALAVAMLLGRYLPMIFVLALAGSFAAQQRGVVTVGHVATHRPMFVGLVVGTTLVVVGLEYFPALALGPLADGLH</sequence>
<dbReference type="PANTHER" id="PTHR30607">
    <property type="entry name" value="POTASSIUM-TRANSPORTING ATPASE A CHAIN"/>
    <property type="match status" value="1"/>
</dbReference>
<evidence type="ECO:0000256" key="5">
    <source>
        <dbReference type="ARBA" id="ARBA00022958"/>
    </source>
</evidence>
<gene>
    <name evidence="9 10" type="primary">kdpA</name>
    <name evidence="10" type="ORF">KO481_27295</name>
</gene>
<dbReference type="InterPro" id="IPR004623">
    <property type="entry name" value="KdpA"/>
</dbReference>
<keyword evidence="1 9" id="KW-0813">Transport</keyword>
<proteinExistence type="inferred from homology"/>